<evidence type="ECO:0000259" key="2">
    <source>
        <dbReference type="Pfam" id="PF10615"/>
    </source>
</evidence>
<organism evidence="3 4">
    <name type="scientific">Setomelanomma holmii</name>
    <dbReference type="NCBI Taxonomy" id="210430"/>
    <lineage>
        <taxon>Eukaryota</taxon>
        <taxon>Fungi</taxon>
        <taxon>Dikarya</taxon>
        <taxon>Ascomycota</taxon>
        <taxon>Pezizomycotina</taxon>
        <taxon>Dothideomycetes</taxon>
        <taxon>Pleosporomycetidae</taxon>
        <taxon>Pleosporales</taxon>
        <taxon>Pleosporineae</taxon>
        <taxon>Phaeosphaeriaceae</taxon>
        <taxon>Setomelanomma</taxon>
    </lineage>
</organism>
<dbReference type="InterPro" id="IPR019595">
    <property type="entry name" value="DUF2470"/>
</dbReference>
<evidence type="ECO:0000313" key="3">
    <source>
        <dbReference type="EMBL" id="KAF2036242.1"/>
    </source>
</evidence>
<feature type="transmembrane region" description="Helical" evidence="1">
    <location>
        <begin position="149"/>
        <end position="171"/>
    </location>
</feature>
<sequence length="227" mass="26330">MAATKPSDDAIRQRIIKHMNADHQDSVRRYLEAYSNKSIFQTRNARMIDISLDQMEFDCNGQQHTVTFDPPMKSLSEARERVVQLDKEALKKLGRSDITIDRYIPPATKLGHLFNFSQCLFSYLFLPSASNWQPGSLLYDNLLYHVPNFAAFVAQIGWWVVVAFMIPIHFIEAGIIGRRLRKQHGLTPLDGVWWAWTASCFVEGFTAMWRLDSLVEEKRKEKDVKRH</sequence>
<keyword evidence="1" id="KW-1133">Transmembrane helix</keyword>
<protein>
    <recommendedName>
        <fullName evidence="2">DUF2470 domain-containing protein</fullName>
    </recommendedName>
</protein>
<dbReference type="AlphaFoldDB" id="A0A9P4LTX5"/>
<dbReference type="EMBL" id="ML978155">
    <property type="protein sequence ID" value="KAF2036242.1"/>
    <property type="molecule type" value="Genomic_DNA"/>
</dbReference>
<dbReference type="Proteomes" id="UP000799777">
    <property type="component" value="Unassembled WGS sequence"/>
</dbReference>
<evidence type="ECO:0000313" key="4">
    <source>
        <dbReference type="Proteomes" id="UP000799777"/>
    </source>
</evidence>
<keyword evidence="1" id="KW-0812">Transmembrane</keyword>
<dbReference type="InterPro" id="IPR037119">
    <property type="entry name" value="Haem_oxidase_HugZ-like_sf"/>
</dbReference>
<dbReference type="PANTHER" id="PTHR37783:SF1">
    <property type="entry name" value="MEMBRANE PROTEIN, PUTATIVE (AFU_ORTHOLOGUE AFUA_1G04315)-RELATED"/>
    <property type="match status" value="1"/>
</dbReference>
<name>A0A9P4LTX5_9PLEO</name>
<feature type="domain" description="DUF2470" evidence="2">
    <location>
        <begin position="13"/>
        <end position="85"/>
    </location>
</feature>
<dbReference type="SUPFAM" id="SSF50475">
    <property type="entry name" value="FMN-binding split barrel"/>
    <property type="match status" value="1"/>
</dbReference>
<dbReference type="OrthoDB" id="5553410at2759"/>
<dbReference type="PANTHER" id="PTHR37783">
    <property type="entry name" value="MEMBRANE PROTEIN, PUTATIVE (AFU_ORTHOLOGUE AFUA_1G04315)-RELATED"/>
    <property type="match status" value="1"/>
</dbReference>
<dbReference type="Gene3D" id="3.20.180.10">
    <property type="entry name" value="PNP-oxidase-like"/>
    <property type="match status" value="1"/>
</dbReference>
<feature type="transmembrane region" description="Helical" evidence="1">
    <location>
        <begin position="110"/>
        <end position="129"/>
    </location>
</feature>
<dbReference type="Pfam" id="PF10615">
    <property type="entry name" value="DUF2470"/>
    <property type="match status" value="1"/>
</dbReference>
<accession>A0A9P4LTX5</accession>
<proteinExistence type="predicted"/>
<comment type="caution">
    <text evidence="3">The sequence shown here is derived from an EMBL/GenBank/DDBJ whole genome shotgun (WGS) entry which is preliminary data.</text>
</comment>
<keyword evidence="4" id="KW-1185">Reference proteome</keyword>
<evidence type="ECO:0000256" key="1">
    <source>
        <dbReference type="SAM" id="Phobius"/>
    </source>
</evidence>
<keyword evidence="1" id="KW-0472">Membrane</keyword>
<gene>
    <name evidence="3" type="ORF">EK21DRAFT_83944</name>
</gene>
<reference evidence="3" key="1">
    <citation type="journal article" date="2020" name="Stud. Mycol.">
        <title>101 Dothideomycetes genomes: a test case for predicting lifestyles and emergence of pathogens.</title>
        <authorList>
            <person name="Haridas S."/>
            <person name="Albert R."/>
            <person name="Binder M."/>
            <person name="Bloem J."/>
            <person name="Labutti K."/>
            <person name="Salamov A."/>
            <person name="Andreopoulos B."/>
            <person name="Baker S."/>
            <person name="Barry K."/>
            <person name="Bills G."/>
            <person name="Bluhm B."/>
            <person name="Cannon C."/>
            <person name="Castanera R."/>
            <person name="Culley D."/>
            <person name="Daum C."/>
            <person name="Ezra D."/>
            <person name="Gonzalez J."/>
            <person name="Henrissat B."/>
            <person name="Kuo A."/>
            <person name="Liang C."/>
            <person name="Lipzen A."/>
            <person name="Lutzoni F."/>
            <person name="Magnuson J."/>
            <person name="Mondo S."/>
            <person name="Nolan M."/>
            <person name="Ohm R."/>
            <person name="Pangilinan J."/>
            <person name="Park H.-J."/>
            <person name="Ramirez L."/>
            <person name="Alfaro M."/>
            <person name="Sun H."/>
            <person name="Tritt A."/>
            <person name="Yoshinaga Y."/>
            <person name="Zwiers L.-H."/>
            <person name="Turgeon B."/>
            <person name="Goodwin S."/>
            <person name="Spatafora J."/>
            <person name="Crous P."/>
            <person name="Grigoriev I."/>
        </authorList>
    </citation>
    <scope>NUCLEOTIDE SEQUENCE</scope>
    <source>
        <strain evidence="3">CBS 110217</strain>
    </source>
</reference>